<accession>A0A0A9B448</accession>
<dbReference type="AlphaFoldDB" id="A0A0A9B448"/>
<sequence length="18" mass="1945">MISSKSQCLDVLAVCSNF</sequence>
<dbReference type="EMBL" id="GBRH01240962">
    <property type="protein sequence ID" value="JAD56933.1"/>
    <property type="molecule type" value="Transcribed_RNA"/>
</dbReference>
<name>A0A0A9B448_ARUDO</name>
<evidence type="ECO:0000313" key="1">
    <source>
        <dbReference type="EMBL" id="JAD56933.1"/>
    </source>
</evidence>
<reference evidence="1" key="1">
    <citation type="submission" date="2014-09" db="EMBL/GenBank/DDBJ databases">
        <authorList>
            <person name="Magalhaes I.L.F."/>
            <person name="Oliveira U."/>
            <person name="Santos F.R."/>
            <person name="Vidigal T.H.D.A."/>
            <person name="Brescovit A.D."/>
            <person name="Santos A.J."/>
        </authorList>
    </citation>
    <scope>NUCLEOTIDE SEQUENCE</scope>
    <source>
        <tissue evidence="1">Shoot tissue taken approximately 20 cm above the soil surface</tissue>
    </source>
</reference>
<proteinExistence type="predicted"/>
<organism evidence="1">
    <name type="scientific">Arundo donax</name>
    <name type="common">Giant reed</name>
    <name type="synonym">Donax arundinaceus</name>
    <dbReference type="NCBI Taxonomy" id="35708"/>
    <lineage>
        <taxon>Eukaryota</taxon>
        <taxon>Viridiplantae</taxon>
        <taxon>Streptophyta</taxon>
        <taxon>Embryophyta</taxon>
        <taxon>Tracheophyta</taxon>
        <taxon>Spermatophyta</taxon>
        <taxon>Magnoliopsida</taxon>
        <taxon>Liliopsida</taxon>
        <taxon>Poales</taxon>
        <taxon>Poaceae</taxon>
        <taxon>PACMAD clade</taxon>
        <taxon>Arundinoideae</taxon>
        <taxon>Arundineae</taxon>
        <taxon>Arundo</taxon>
    </lineage>
</organism>
<protein>
    <submittedName>
        <fullName evidence="1">Uncharacterized protein</fullName>
    </submittedName>
</protein>
<reference evidence="1" key="2">
    <citation type="journal article" date="2015" name="Data Brief">
        <title>Shoot transcriptome of the giant reed, Arundo donax.</title>
        <authorList>
            <person name="Barrero R.A."/>
            <person name="Guerrero F.D."/>
            <person name="Moolhuijzen P."/>
            <person name="Goolsby J.A."/>
            <person name="Tidwell J."/>
            <person name="Bellgard S.E."/>
            <person name="Bellgard M.I."/>
        </authorList>
    </citation>
    <scope>NUCLEOTIDE SEQUENCE</scope>
    <source>
        <tissue evidence="1">Shoot tissue taken approximately 20 cm above the soil surface</tissue>
    </source>
</reference>